<dbReference type="EMBL" id="JAAHBU010000120">
    <property type="protein sequence ID" value="NER64157.1"/>
    <property type="molecule type" value="Genomic_DNA"/>
</dbReference>
<accession>A0A6B3NX14</accession>
<evidence type="ECO:0000313" key="8">
    <source>
        <dbReference type="EMBL" id="NER64157.1"/>
    </source>
</evidence>
<dbReference type="Proteomes" id="UP000480410">
    <property type="component" value="Unassembled WGS sequence"/>
</dbReference>
<organism evidence="8 10">
    <name type="scientific">Pseudomonas brassicae</name>
    <dbReference type="NCBI Taxonomy" id="2708063"/>
    <lineage>
        <taxon>Bacteria</taxon>
        <taxon>Pseudomonadati</taxon>
        <taxon>Pseudomonadota</taxon>
        <taxon>Gammaproteobacteria</taxon>
        <taxon>Pseudomonadales</taxon>
        <taxon>Pseudomonadaceae</taxon>
        <taxon>Pseudomonas</taxon>
    </lineage>
</organism>
<gene>
    <name evidence="7" type="ORF">G3435_04280</name>
    <name evidence="8" type="ORF">G3436_09970</name>
</gene>
<evidence type="ECO:0000256" key="1">
    <source>
        <dbReference type="ARBA" id="ARBA00004141"/>
    </source>
</evidence>
<evidence type="ECO:0000313" key="7">
    <source>
        <dbReference type="EMBL" id="NER59407.1"/>
    </source>
</evidence>
<keyword evidence="4 5" id="KW-0472">Membrane</keyword>
<sequence>MPASSMQRFTAPLPWMLLVLVPTVCLFIGTTSAAWSLAEHENVRLSANSALQLCILLFLAIMAGTVLMGVFIRWMSRTFEARPSLNQCIGFAACTATP</sequence>
<dbReference type="Proteomes" id="UP000482634">
    <property type="component" value="Unassembled WGS sequence"/>
</dbReference>
<accession>A0A6M0CWE1</accession>
<dbReference type="InterPro" id="IPR006977">
    <property type="entry name" value="Yip1_dom"/>
</dbReference>
<dbReference type="GO" id="GO:0016020">
    <property type="term" value="C:membrane"/>
    <property type="evidence" value="ECO:0007669"/>
    <property type="project" value="UniProtKB-SubCell"/>
</dbReference>
<evidence type="ECO:0000256" key="3">
    <source>
        <dbReference type="ARBA" id="ARBA00022989"/>
    </source>
</evidence>
<dbReference type="EMBL" id="JAAHBV010000077">
    <property type="protein sequence ID" value="NER59407.1"/>
    <property type="molecule type" value="Genomic_DNA"/>
</dbReference>
<feature type="domain" description="Yip1" evidence="6">
    <location>
        <begin position="12"/>
        <end position="98"/>
    </location>
</feature>
<keyword evidence="3 5" id="KW-1133">Transmembrane helix</keyword>
<keyword evidence="10" id="KW-1185">Reference proteome</keyword>
<dbReference type="Pfam" id="PF04893">
    <property type="entry name" value="Yip1"/>
    <property type="match status" value="1"/>
</dbReference>
<evidence type="ECO:0000313" key="9">
    <source>
        <dbReference type="Proteomes" id="UP000480410"/>
    </source>
</evidence>
<dbReference type="AlphaFoldDB" id="A0A6B3NX14"/>
<evidence type="ECO:0000256" key="2">
    <source>
        <dbReference type="ARBA" id="ARBA00022692"/>
    </source>
</evidence>
<feature type="transmembrane region" description="Helical" evidence="5">
    <location>
        <begin position="49"/>
        <end position="72"/>
    </location>
</feature>
<evidence type="ECO:0000256" key="5">
    <source>
        <dbReference type="SAM" id="Phobius"/>
    </source>
</evidence>
<comment type="caution">
    <text evidence="8">The sequence shown here is derived from an EMBL/GenBank/DDBJ whole genome shotgun (WGS) entry which is preliminary data.</text>
</comment>
<protein>
    <submittedName>
        <fullName evidence="8">YIP1 family protein</fullName>
    </submittedName>
</protein>
<evidence type="ECO:0000259" key="6">
    <source>
        <dbReference type="Pfam" id="PF04893"/>
    </source>
</evidence>
<reference evidence="9 10" key="1">
    <citation type="submission" date="2020-02" db="EMBL/GenBank/DDBJ databases">
        <title>Broccoli isolated Pseudomonas sp.</title>
        <authorList>
            <person name="Fujikawa T."/>
            <person name="Sawada H."/>
        </authorList>
    </citation>
    <scope>NUCLEOTIDE SEQUENCE [LARGE SCALE GENOMIC DNA]</scope>
    <source>
        <strain evidence="8 10">MAFF212427</strain>
        <strain evidence="7 9">MAFF212428</strain>
    </source>
</reference>
<evidence type="ECO:0000313" key="10">
    <source>
        <dbReference type="Proteomes" id="UP000482634"/>
    </source>
</evidence>
<comment type="subcellular location">
    <subcellularLocation>
        <location evidence="1">Membrane</location>
        <topology evidence="1">Multi-pass membrane protein</topology>
    </subcellularLocation>
</comment>
<keyword evidence="2 5" id="KW-0812">Transmembrane</keyword>
<evidence type="ECO:0000256" key="4">
    <source>
        <dbReference type="ARBA" id="ARBA00023136"/>
    </source>
</evidence>
<name>A0A6B3NX14_9PSED</name>
<proteinExistence type="predicted"/>